<dbReference type="InterPro" id="IPR001648">
    <property type="entry name" value="Ribosomal_bS18"/>
</dbReference>
<evidence type="ECO:0000256" key="1">
    <source>
        <dbReference type="ARBA" id="ARBA00005589"/>
    </source>
</evidence>
<dbReference type="PRINTS" id="PR00974">
    <property type="entry name" value="RIBOSOMALS18"/>
</dbReference>
<name>A0AAD9KP99_RIDPI</name>
<dbReference type="GO" id="GO:0070181">
    <property type="term" value="F:small ribosomal subunit rRNA binding"/>
    <property type="evidence" value="ECO:0007669"/>
    <property type="project" value="TreeGrafter"/>
</dbReference>
<evidence type="ECO:0008006" key="7">
    <source>
        <dbReference type="Google" id="ProtNLM"/>
    </source>
</evidence>
<dbReference type="EMBL" id="JAODUO010000767">
    <property type="protein sequence ID" value="KAK2174905.1"/>
    <property type="molecule type" value="Genomic_DNA"/>
</dbReference>
<gene>
    <name evidence="5" type="ORF">NP493_768g01010</name>
</gene>
<evidence type="ECO:0000256" key="4">
    <source>
        <dbReference type="RuleBase" id="RU003910"/>
    </source>
</evidence>
<keyword evidence="6" id="KW-1185">Reference proteome</keyword>
<evidence type="ECO:0000256" key="3">
    <source>
        <dbReference type="ARBA" id="ARBA00023274"/>
    </source>
</evidence>
<evidence type="ECO:0000313" key="6">
    <source>
        <dbReference type="Proteomes" id="UP001209878"/>
    </source>
</evidence>
<dbReference type="Gene3D" id="4.10.640.10">
    <property type="entry name" value="Ribosomal protein S18"/>
    <property type="match status" value="1"/>
</dbReference>
<sequence>MASNVITKSFCTRLFPNVVKNAQFIYDINAQSLLNNKHVIGYSVPAVRTVKTVVLHKDIIKKQQEEMICQESLVTQQEPTQDYTDLPIPNMPNPYEKPARKCLLCEHKLDLDYKNVRLLSQFVSPYTGEIYGRHVNGLCIYMQRRIAILIKRARYFGLMPYTAKDPKYLRDPKLFDPFKRH</sequence>
<evidence type="ECO:0000256" key="2">
    <source>
        <dbReference type="ARBA" id="ARBA00022980"/>
    </source>
</evidence>
<reference evidence="5" key="1">
    <citation type="journal article" date="2023" name="Mol. Biol. Evol.">
        <title>Third-Generation Sequencing Reveals the Adaptive Role of the Epigenome in Three Deep-Sea Polychaetes.</title>
        <authorList>
            <person name="Perez M."/>
            <person name="Aroh O."/>
            <person name="Sun Y."/>
            <person name="Lan Y."/>
            <person name="Juniper S.K."/>
            <person name="Young C.R."/>
            <person name="Angers B."/>
            <person name="Qian P.Y."/>
        </authorList>
    </citation>
    <scope>NUCLEOTIDE SEQUENCE</scope>
    <source>
        <strain evidence="5">R07B-5</strain>
    </source>
</reference>
<dbReference type="InterPro" id="IPR036870">
    <property type="entry name" value="Ribosomal_bS18_sf"/>
</dbReference>
<accession>A0AAD9KP99</accession>
<dbReference type="GO" id="GO:0005763">
    <property type="term" value="C:mitochondrial small ribosomal subunit"/>
    <property type="evidence" value="ECO:0007669"/>
    <property type="project" value="TreeGrafter"/>
</dbReference>
<dbReference type="PANTHER" id="PTHR13479">
    <property type="entry name" value="30S RIBOSOMAL PROTEIN S18"/>
    <property type="match status" value="1"/>
</dbReference>
<dbReference type="GO" id="GO:0003735">
    <property type="term" value="F:structural constituent of ribosome"/>
    <property type="evidence" value="ECO:0007669"/>
    <property type="project" value="InterPro"/>
</dbReference>
<dbReference type="NCBIfam" id="TIGR00165">
    <property type="entry name" value="S18"/>
    <property type="match status" value="1"/>
</dbReference>
<comment type="caution">
    <text evidence="5">The sequence shown here is derived from an EMBL/GenBank/DDBJ whole genome shotgun (WGS) entry which is preliminary data.</text>
</comment>
<organism evidence="5 6">
    <name type="scientific">Ridgeia piscesae</name>
    <name type="common">Tubeworm</name>
    <dbReference type="NCBI Taxonomy" id="27915"/>
    <lineage>
        <taxon>Eukaryota</taxon>
        <taxon>Metazoa</taxon>
        <taxon>Spiralia</taxon>
        <taxon>Lophotrochozoa</taxon>
        <taxon>Annelida</taxon>
        <taxon>Polychaeta</taxon>
        <taxon>Sedentaria</taxon>
        <taxon>Canalipalpata</taxon>
        <taxon>Sabellida</taxon>
        <taxon>Siboglinidae</taxon>
        <taxon>Ridgeia</taxon>
    </lineage>
</organism>
<dbReference type="PANTHER" id="PTHR13479:SF40">
    <property type="entry name" value="SMALL RIBOSOMAL SUBUNIT PROTEIN BS18M"/>
    <property type="match status" value="1"/>
</dbReference>
<evidence type="ECO:0000313" key="5">
    <source>
        <dbReference type="EMBL" id="KAK2174905.1"/>
    </source>
</evidence>
<dbReference type="Proteomes" id="UP001209878">
    <property type="component" value="Unassembled WGS sequence"/>
</dbReference>
<protein>
    <recommendedName>
        <fullName evidence="7">28S ribosomal protein S18c, mitochondrial</fullName>
    </recommendedName>
</protein>
<dbReference type="SUPFAM" id="SSF46911">
    <property type="entry name" value="Ribosomal protein S18"/>
    <property type="match status" value="1"/>
</dbReference>
<dbReference type="AlphaFoldDB" id="A0AAD9KP99"/>
<comment type="similarity">
    <text evidence="1 4">Belongs to the bacterial ribosomal protein bS18 family.</text>
</comment>
<proteinExistence type="inferred from homology"/>
<dbReference type="Pfam" id="PF01084">
    <property type="entry name" value="Ribosomal_S18"/>
    <property type="match status" value="1"/>
</dbReference>
<keyword evidence="3 4" id="KW-0687">Ribonucleoprotein</keyword>
<keyword evidence="2 4" id="KW-0689">Ribosomal protein</keyword>
<dbReference type="GO" id="GO:0032543">
    <property type="term" value="P:mitochondrial translation"/>
    <property type="evidence" value="ECO:0007669"/>
    <property type="project" value="TreeGrafter"/>
</dbReference>